<dbReference type="InterPro" id="IPR051414">
    <property type="entry name" value="Adenylate-forming_Reductase"/>
</dbReference>
<evidence type="ECO:0000259" key="3">
    <source>
        <dbReference type="Pfam" id="PF07993"/>
    </source>
</evidence>
<evidence type="ECO:0000256" key="2">
    <source>
        <dbReference type="ARBA" id="ARBA00022553"/>
    </source>
</evidence>
<gene>
    <name evidence="4" type="ORF">GALMADRAFT_36789</name>
</gene>
<keyword evidence="5" id="KW-1185">Reference proteome</keyword>
<evidence type="ECO:0000313" key="4">
    <source>
        <dbReference type="EMBL" id="KDR70335.1"/>
    </source>
</evidence>
<name>A0A067SHB6_GALM3</name>
<dbReference type="STRING" id="685588.A0A067SHB6"/>
<feature type="domain" description="Thioester reductase (TE)" evidence="3">
    <location>
        <begin position="6"/>
        <end position="247"/>
    </location>
</feature>
<protein>
    <recommendedName>
        <fullName evidence="3">Thioester reductase (TE) domain-containing protein</fullName>
    </recommendedName>
</protein>
<keyword evidence="1" id="KW-0596">Phosphopantetheine</keyword>
<dbReference type="EMBL" id="KL142397">
    <property type="protein sequence ID" value="KDR70335.1"/>
    <property type="molecule type" value="Genomic_DNA"/>
</dbReference>
<reference evidence="5" key="1">
    <citation type="journal article" date="2014" name="Proc. Natl. Acad. Sci. U.S.A.">
        <title>Extensive sampling of basidiomycete genomes demonstrates inadequacy of the white-rot/brown-rot paradigm for wood decay fungi.</title>
        <authorList>
            <person name="Riley R."/>
            <person name="Salamov A.A."/>
            <person name="Brown D.W."/>
            <person name="Nagy L.G."/>
            <person name="Floudas D."/>
            <person name="Held B.W."/>
            <person name="Levasseur A."/>
            <person name="Lombard V."/>
            <person name="Morin E."/>
            <person name="Otillar R."/>
            <person name="Lindquist E.A."/>
            <person name="Sun H."/>
            <person name="LaButti K.M."/>
            <person name="Schmutz J."/>
            <person name="Jabbour D."/>
            <person name="Luo H."/>
            <person name="Baker S.E."/>
            <person name="Pisabarro A.G."/>
            <person name="Walton J.D."/>
            <person name="Blanchette R.A."/>
            <person name="Henrissat B."/>
            <person name="Martin F."/>
            <person name="Cullen D."/>
            <person name="Hibbett D.S."/>
            <person name="Grigoriev I.V."/>
        </authorList>
    </citation>
    <scope>NUCLEOTIDE SEQUENCE [LARGE SCALE GENOMIC DNA]</scope>
    <source>
        <strain evidence="5">CBS 339.88</strain>
    </source>
</reference>
<dbReference type="SUPFAM" id="SSF51735">
    <property type="entry name" value="NAD(P)-binding Rossmann-fold domains"/>
    <property type="match status" value="1"/>
</dbReference>
<dbReference type="PANTHER" id="PTHR43439:SF2">
    <property type="entry name" value="ENZYME, PUTATIVE (JCVI)-RELATED"/>
    <property type="match status" value="1"/>
</dbReference>
<dbReference type="HOGENOM" id="CLU_002220_4_1_1"/>
<accession>A0A067SHB6</accession>
<organism evidence="4 5">
    <name type="scientific">Galerina marginata (strain CBS 339.88)</name>
    <dbReference type="NCBI Taxonomy" id="685588"/>
    <lineage>
        <taxon>Eukaryota</taxon>
        <taxon>Fungi</taxon>
        <taxon>Dikarya</taxon>
        <taxon>Basidiomycota</taxon>
        <taxon>Agaricomycotina</taxon>
        <taxon>Agaricomycetes</taxon>
        <taxon>Agaricomycetidae</taxon>
        <taxon>Agaricales</taxon>
        <taxon>Agaricineae</taxon>
        <taxon>Strophariaceae</taxon>
        <taxon>Galerina</taxon>
    </lineage>
</organism>
<dbReference type="PANTHER" id="PTHR43439">
    <property type="entry name" value="PHENYLACETATE-COENZYME A LIGASE"/>
    <property type="match status" value="1"/>
</dbReference>
<evidence type="ECO:0000256" key="1">
    <source>
        <dbReference type="ARBA" id="ARBA00022450"/>
    </source>
</evidence>
<dbReference type="AlphaFoldDB" id="A0A067SHB6"/>
<proteinExistence type="predicted"/>
<feature type="non-terminal residue" evidence="4">
    <location>
        <position position="1"/>
    </location>
</feature>
<keyword evidence="2" id="KW-0597">Phosphoprotein</keyword>
<dbReference type="Proteomes" id="UP000027222">
    <property type="component" value="Unassembled WGS sequence"/>
</dbReference>
<evidence type="ECO:0000313" key="5">
    <source>
        <dbReference type="Proteomes" id="UP000027222"/>
    </source>
</evidence>
<dbReference type="OrthoDB" id="429813at2759"/>
<dbReference type="InterPro" id="IPR013120">
    <property type="entry name" value="FAR_NAD-bd"/>
</dbReference>
<feature type="non-terminal residue" evidence="4">
    <location>
        <position position="382"/>
    </location>
</feature>
<dbReference type="Gene3D" id="3.40.50.720">
    <property type="entry name" value="NAD(P)-binding Rossmann-like Domain"/>
    <property type="match status" value="1"/>
</dbReference>
<dbReference type="InterPro" id="IPR036291">
    <property type="entry name" value="NAD(P)-bd_dom_sf"/>
</dbReference>
<dbReference type="Pfam" id="PF07993">
    <property type="entry name" value="NAD_binding_4"/>
    <property type="match status" value="1"/>
</dbReference>
<sequence length="382" mass="41847">GDVVLVTGTTGALGSYLLAELVSNPEVSRIYALNRPHSSHLWELEKRQEKSLLEKGMEANSILGSDKVKLLEADVALPRFGLGDEVYKAMRSSVTHIIHNAWPVNFTLALASFDTNIKGLRNLIDFALMSFLPCPPKLLFTSSSTVFQSEPMAAQFLPEAPISPEVAIGPGYTEAKWVAEEVLLQATKRSKLMAVIVRVAQLSGGLNGAWKTAEWVPALVQSGRICGCLPADEKNVDWVPVHIAAKSLIDFRTCDNQQSCTIVHLVHPRPTSWSSLARILASDLSIPLVPFVDWLTKLEQCGKIDPGTTDNQPGVKLVRALPALRMLSFFRFALENAGESGNALGFPSLLFDEAVRLSTTLSDTPPLGESDARMWLKYWRSV</sequence>